<sequence>METSHIFLNLSKNENSIEQAHKNKKSNFNLAKKIINYRKENPKMFAEKENTYANLDDLFKPGYDYKGLGYKLVKAKQKDKKFLVLVNSIYYHTAYGQEWNLVFKNAPTKINVIFSNNSSINNEKITFSGNTGLMLVELTY</sequence>
<dbReference type="Proteomes" id="UP000006810">
    <property type="component" value="Chromosome"/>
</dbReference>
<gene>
    <name evidence="1" type="ordered locus">MBIO_0871</name>
</gene>
<dbReference type="AlphaFoldDB" id="C4XG64"/>
<dbReference type="PATRIC" id="fig|496833.3.peg.467"/>
<protein>
    <submittedName>
        <fullName evidence="1">Uncharacterized protein</fullName>
    </submittedName>
</protein>
<reference evidence="1 2" key="1">
    <citation type="journal article" date="2009" name="Curr. Microbiol.">
        <title>Molecular cloning and expression of a novel cholinephosphotransferase involved in glycoglycerophospholipid biosynthesis of Mycoplasma fermentans.</title>
        <authorList>
            <person name="Ishida N."/>
            <person name="Irikura D."/>
            <person name="Matsuda K."/>
            <person name="Sato S."/>
            <person name="Asano K."/>
        </authorList>
    </citation>
    <scope>NUCLEOTIDE SEQUENCE [LARGE SCALE GENOMIC DNA]</scope>
    <source>
        <strain evidence="2">ATCC 19989 / NBRC 14854 / NCTC 10117 / PG18</strain>
    </source>
</reference>
<organism evidence="1 2">
    <name type="scientific">Mycoplasmopsis fermentans (strain ATCC 19989 / NBRC 14854 / NCTC 10117 / PG18)</name>
    <name type="common">Mycoplasma fermentans</name>
    <dbReference type="NCBI Taxonomy" id="496833"/>
    <lineage>
        <taxon>Bacteria</taxon>
        <taxon>Bacillati</taxon>
        <taxon>Mycoplasmatota</taxon>
        <taxon>Mycoplasmoidales</taxon>
        <taxon>Metamycoplasmataceae</taxon>
        <taxon>Mycoplasmopsis</taxon>
    </lineage>
</organism>
<evidence type="ECO:0000313" key="1">
    <source>
        <dbReference type="EMBL" id="BAH70136.1"/>
    </source>
</evidence>
<accession>C4XG64</accession>
<dbReference type="HOGENOM" id="CLU_157198_0_0_14"/>
<proteinExistence type="predicted"/>
<keyword evidence="2" id="KW-1185">Reference proteome</keyword>
<evidence type="ECO:0000313" key="2">
    <source>
        <dbReference type="Proteomes" id="UP000006810"/>
    </source>
</evidence>
<name>C4XG64_MYCFP</name>
<dbReference type="EMBL" id="AP009608">
    <property type="protein sequence ID" value="BAH70136.1"/>
    <property type="molecule type" value="Genomic_DNA"/>
</dbReference>
<dbReference type="KEGG" id="mfp:MBIO_0871"/>